<evidence type="ECO:0000256" key="2">
    <source>
        <dbReference type="ARBA" id="ARBA00012231"/>
    </source>
</evidence>
<dbReference type="InterPro" id="IPR036802">
    <property type="entry name" value="ATP-guanido_PTrfase_N_sf"/>
</dbReference>
<keyword evidence="4 8" id="KW-0547">Nucleotide-binding</keyword>
<dbReference type="GO" id="GO:0005615">
    <property type="term" value="C:extracellular space"/>
    <property type="evidence" value="ECO:0007669"/>
    <property type="project" value="TreeGrafter"/>
</dbReference>
<evidence type="ECO:0000259" key="11">
    <source>
        <dbReference type="PROSITE" id="PS51510"/>
    </source>
</evidence>
<comment type="caution">
    <text evidence="8">Lacks conserved residue(s) required for the propagation of feature annotation.</text>
</comment>
<dbReference type="GeneTree" id="ENSGT00950000182772"/>
<dbReference type="PROSITE" id="PS51510">
    <property type="entry name" value="PHOSPHAGEN_KINASE_C"/>
    <property type="match status" value="1"/>
</dbReference>
<evidence type="ECO:0000313" key="13">
    <source>
        <dbReference type="Proteomes" id="UP000007875"/>
    </source>
</evidence>
<feature type="binding site" evidence="8">
    <location>
        <begin position="282"/>
        <end position="286"/>
    </location>
    <ligand>
        <name>ATP</name>
        <dbReference type="ChEBI" id="CHEBI:30616"/>
    </ligand>
</feature>
<dbReference type="Ensembl" id="ENSCSAVT00000014282.1">
    <property type="protein sequence ID" value="ENSCSAVP00000014119.1"/>
    <property type="gene ID" value="ENSCSAVG00000008285.1"/>
</dbReference>
<dbReference type="GO" id="GO:0005524">
    <property type="term" value="F:ATP binding"/>
    <property type="evidence" value="ECO:0007669"/>
    <property type="project" value="UniProtKB-UniRule"/>
</dbReference>
<evidence type="ECO:0000256" key="5">
    <source>
        <dbReference type="ARBA" id="ARBA00022777"/>
    </source>
</evidence>
<dbReference type="GO" id="GO:0046314">
    <property type="term" value="P:phosphocreatine biosynthetic process"/>
    <property type="evidence" value="ECO:0007669"/>
    <property type="project" value="InterPro"/>
</dbReference>
<dbReference type="InterPro" id="IPR022414">
    <property type="entry name" value="ATP-guanido_PTrfase_cat"/>
</dbReference>
<dbReference type="Proteomes" id="UP000007875">
    <property type="component" value="Unassembled WGS sequence"/>
</dbReference>
<dbReference type="OMA" id="VQFLIDC"/>
<dbReference type="PROSITE" id="PS00112">
    <property type="entry name" value="PHOSPHAGEN_KINASE"/>
    <property type="match status" value="1"/>
</dbReference>
<dbReference type="InterPro" id="IPR014746">
    <property type="entry name" value="Gln_synth/guanido_kin_cat_dom"/>
</dbReference>
<evidence type="ECO:0000256" key="7">
    <source>
        <dbReference type="PROSITE-ProRule" id="PRU00842"/>
    </source>
</evidence>
<dbReference type="STRING" id="51511.ENSCSAVP00000014119"/>
<dbReference type="SUPFAM" id="SSF48034">
    <property type="entry name" value="Guanido kinase N-terminal domain"/>
    <property type="match status" value="1"/>
</dbReference>
<evidence type="ECO:0000256" key="6">
    <source>
        <dbReference type="ARBA" id="ARBA00022840"/>
    </source>
</evidence>
<proteinExistence type="inferred from homology"/>
<dbReference type="EC" id="2.7.3.2" evidence="2"/>
<feature type="binding site" evidence="8">
    <location>
        <begin position="121"/>
        <end position="125"/>
    </location>
    <ligand>
        <name>ATP</name>
        <dbReference type="ChEBI" id="CHEBI:30616"/>
    </ligand>
</feature>
<evidence type="ECO:0000256" key="3">
    <source>
        <dbReference type="ARBA" id="ARBA00022679"/>
    </source>
</evidence>
<sequence>HTMSQPPFTAQEEYPDLENHNSHMAHCLTETIYQQLRGKETDSGFTIDDVIQIGVDNPGEPYNMPVGCVAGDEESYKVFAMFFDQVIEARHHGYKANDVNRTDTASDKVKGGIFNVKYAVTSYVTSRRNVRGFAMPMHSTRAERRKVEAIVKSALSTCDGEYSGQYFSLKESSEKEMEQLGSVFKQPIPNRNQPNSLSRDWPDARGLWHNSKKNFLAKINDEDHLGVLSTQQDGNLVQAFQRWNEGLTKIENGVKKSGKEFMYDEHYGFIATCPSNIGTSLKAGVVLKIPKMAKYWRLEEVLTRLRLEKVDLGDCLDISNADRIGHSEVEILGLVIDGVQFLIDCEERLEKGEKIEKYVNILRQK</sequence>
<dbReference type="PANTHER" id="PTHR11547:SF23">
    <property type="entry name" value="CREATINE KINASE B-TYPE"/>
    <property type="match status" value="1"/>
</dbReference>
<dbReference type="PANTHER" id="PTHR11547">
    <property type="entry name" value="ARGININE OR CREATINE KINASE"/>
    <property type="match status" value="1"/>
</dbReference>
<dbReference type="Pfam" id="PF00217">
    <property type="entry name" value="ATP-gua_Ptrans"/>
    <property type="match status" value="1"/>
</dbReference>
<dbReference type="FunFam" id="3.30.590.10:FF:000014">
    <property type="entry name" value="arginine kinase"/>
    <property type="match status" value="1"/>
</dbReference>
<dbReference type="HOGENOM" id="CLU_019868_4_2_1"/>
<evidence type="ECO:0000256" key="9">
    <source>
        <dbReference type="RuleBase" id="RU000505"/>
    </source>
</evidence>
<keyword evidence="6 8" id="KW-0067">ATP-binding</keyword>
<dbReference type="PROSITE" id="PS51509">
    <property type="entry name" value="PHOSPHAGEN_KINASE_N"/>
    <property type="match status" value="1"/>
</dbReference>
<dbReference type="InterPro" id="IPR022413">
    <property type="entry name" value="ATP-guanido_PTrfase_N"/>
</dbReference>
<dbReference type="Gene3D" id="1.10.135.10">
    <property type="entry name" value="ATP:guanido phosphotransferase, N-terminal domain"/>
    <property type="match status" value="1"/>
</dbReference>
<dbReference type="InterPro" id="IPR000749">
    <property type="entry name" value="ATP-guanido_PTrfase"/>
</dbReference>
<name>H2Z954_CIOSA</name>
<dbReference type="InterPro" id="IPR022415">
    <property type="entry name" value="ATP-guanido_PTrfase_AS"/>
</dbReference>
<feature type="binding site" evidence="8">
    <location>
        <begin position="308"/>
        <end position="313"/>
    </location>
    <ligand>
        <name>ATP</name>
        <dbReference type="ChEBI" id="CHEBI:30616"/>
    </ligand>
</feature>
<keyword evidence="13" id="KW-1185">Reference proteome</keyword>
<dbReference type="FunFam" id="1.10.135.10:FF:000005">
    <property type="entry name" value="Glycocyamine kinase beta chain"/>
    <property type="match status" value="1"/>
</dbReference>
<dbReference type="Gene3D" id="3.30.590.10">
    <property type="entry name" value="Glutamine synthetase/guanido kinase, catalytic domain"/>
    <property type="match status" value="1"/>
</dbReference>
<dbReference type="GO" id="GO:0004111">
    <property type="term" value="F:creatine kinase activity"/>
    <property type="evidence" value="ECO:0007669"/>
    <property type="project" value="UniProtKB-EC"/>
</dbReference>
<reference evidence="12" key="2">
    <citation type="submission" date="2025-08" db="UniProtKB">
        <authorList>
            <consortium name="Ensembl"/>
        </authorList>
    </citation>
    <scope>IDENTIFICATION</scope>
</reference>
<reference evidence="13" key="1">
    <citation type="submission" date="2003-08" db="EMBL/GenBank/DDBJ databases">
        <authorList>
            <person name="Birren B."/>
            <person name="Nusbaum C."/>
            <person name="Abebe A."/>
            <person name="Abouelleil A."/>
            <person name="Adekoya E."/>
            <person name="Ait-zahra M."/>
            <person name="Allen N."/>
            <person name="Allen T."/>
            <person name="An P."/>
            <person name="Anderson M."/>
            <person name="Anderson S."/>
            <person name="Arachchi H."/>
            <person name="Armbruster J."/>
            <person name="Bachantsang P."/>
            <person name="Baldwin J."/>
            <person name="Barry A."/>
            <person name="Bayul T."/>
            <person name="Blitshsteyn B."/>
            <person name="Bloom T."/>
            <person name="Blye J."/>
            <person name="Boguslavskiy L."/>
            <person name="Borowsky M."/>
            <person name="Boukhgalter B."/>
            <person name="Brunache A."/>
            <person name="Butler J."/>
            <person name="Calixte N."/>
            <person name="Calvo S."/>
            <person name="Camarata J."/>
            <person name="Campo K."/>
            <person name="Chang J."/>
            <person name="Cheshatsang Y."/>
            <person name="Citroen M."/>
            <person name="Collymore A."/>
            <person name="Considine T."/>
            <person name="Cook A."/>
            <person name="Cooke P."/>
            <person name="Corum B."/>
            <person name="Cuomo C."/>
            <person name="David R."/>
            <person name="Dawoe T."/>
            <person name="Degray S."/>
            <person name="Dodge S."/>
            <person name="Dooley K."/>
            <person name="Dorje P."/>
            <person name="Dorjee K."/>
            <person name="Dorris L."/>
            <person name="Duffey N."/>
            <person name="Dupes A."/>
            <person name="Elkins T."/>
            <person name="Engels R."/>
            <person name="Erickson J."/>
            <person name="Farina A."/>
            <person name="Faro S."/>
            <person name="Ferreira P."/>
            <person name="Fischer H."/>
            <person name="Fitzgerald M."/>
            <person name="Foley K."/>
            <person name="Gage D."/>
            <person name="Galagan J."/>
            <person name="Gearin G."/>
            <person name="Gnerre S."/>
            <person name="Gnirke A."/>
            <person name="Goyette A."/>
            <person name="Graham J."/>
            <person name="Grandbois E."/>
            <person name="Gyaltsen K."/>
            <person name="Hafez N."/>
            <person name="Hagopian D."/>
            <person name="Hagos B."/>
            <person name="Hall J."/>
            <person name="Hatcher B."/>
            <person name="Heller A."/>
            <person name="Higgins H."/>
            <person name="Honan T."/>
            <person name="Horn A."/>
            <person name="Houde N."/>
            <person name="Hughes L."/>
            <person name="Hulme W."/>
            <person name="Husby E."/>
            <person name="Iliev I."/>
            <person name="Jaffe D."/>
            <person name="Jones C."/>
            <person name="Kamal M."/>
            <person name="Kamat A."/>
            <person name="Kamvysselis M."/>
            <person name="Karlsson E."/>
            <person name="Kells C."/>
            <person name="Kieu A."/>
            <person name="Kisner P."/>
            <person name="Kodira C."/>
            <person name="Kulbokas E."/>
            <person name="Labutti K."/>
            <person name="Lama D."/>
            <person name="Landers T."/>
            <person name="Leger J."/>
            <person name="Levine S."/>
            <person name="Lewis D."/>
            <person name="Lewis T."/>
            <person name="Lindblad-toh K."/>
            <person name="Liu X."/>
            <person name="Lokyitsang T."/>
            <person name="Lokyitsang Y."/>
            <person name="Lucien O."/>
            <person name="Lui A."/>
            <person name="Ma L.J."/>
            <person name="Mabbitt R."/>
            <person name="Macdonald J."/>
            <person name="Maclean C."/>
            <person name="Major J."/>
            <person name="Manning J."/>
            <person name="Marabella R."/>
            <person name="Maru K."/>
            <person name="Matthews C."/>
            <person name="Mauceli E."/>
            <person name="Mccarthy M."/>
            <person name="Mcdonough S."/>
            <person name="Mcghee T."/>
            <person name="Meldrim J."/>
            <person name="Meneus L."/>
            <person name="Mesirov J."/>
            <person name="Mihalev A."/>
            <person name="Mihova T."/>
            <person name="Mikkelsen T."/>
            <person name="Mlenga V."/>
            <person name="Moru K."/>
            <person name="Mozes J."/>
            <person name="Mulrain L."/>
            <person name="Munson G."/>
            <person name="Naylor J."/>
            <person name="Newes C."/>
            <person name="Nguyen C."/>
            <person name="Nguyen N."/>
            <person name="Nguyen T."/>
            <person name="Nicol R."/>
            <person name="Nielsen C."/>
            <person name="Nizzari M."/>
            <person name="Norbu C."/>
            <person name="Norbu N."/>
            <person name="O'donnell P."/>
            <person name="Okoawo O."/>
            <person name="O'leary S."/>
            <person name="Omotosho B."/>
            <person name="O'neill K."/>
            <person name="Osman S."/>
            <person name="Parker S."/>
            <person name="Perrin D."/>
            <person name="Phunkhang P."/>
            <person name="Piqani B."/>
            <person name="Purcell S."/>
            <person name="Rachupka T."/>
            <person name="Ramasamy U."/>
            <person name="Rameau R."/>
            <person name="Ray V."/>
            <person name="Raymond C."/>
            <person name="Retta R."/>
            <person name="Richardson S."/>
            <person name="Rise C."/>
            <person name="Rodriguez J."/>
            <person name="Rogers J."/>
            <person name="Rogov P."/>
            <person name="Rutman M."/>
            <person name="Schupbach R."/>
            <person name="Seaman C."/>
            <person name="Settipalli S."/>
            <person name="Sharpe T."/>
            <person name="Sheridan J."/>
            <person name="Sherpa N."/>
            <person name="Shi J."/>
            <person name="Smirnov S."/>
            <person name="Smith C."/>
            <person name="Sougnez C."/>
            <person name="Spencer B."/>
            <person name="Stalker J."/>
            <person name="Stange-thomann N."/>
            <person name="Stavropoulos S."/>
            <person name="Stetson K."/>
            <person name="Stone C."/>
            <person name="Stone S."/>
            <person name="Stubbs M."/>
            <person name="Talamas J."/>
            <person name="Tchuinga P."/>
            <person name="Tenzing P."/>
            <person name="Tesfaye S."/>
            <person name="Theodore J."/>
            <person name="Thoulutsang Y."/>
            <person name="Topham K."/>
            <person name="Towey S."/>
            <person name="Tsamla T."/>
            <person name="Tsomo N."/>
            <person name="Vallee D."/>
            <person name="Vassiliev H."/>
            <person name="Venkataraman V."/>
            <person name="Vinson J."/>
            <person name="Vo A."/>
            <person name="Wade C."/>
            <person name="Wang S."/>
            <person name="Wangchuk T."/>
            <person name="Wangdi T."/>
            <person name="Whittaker C."/>
            <person name="Wilkinson J."/>
            <person name="Wu Y."/>
            <person name="Wyman D."/>
            <person name="Yadav S."/>
            <person name="Yang S."/>
            <person name="Yang X."/>
            <person name="Yeager S."/>
            <person name="Yee E."/>
            <person name="Young G."/>
            <person name="Zainoun J."/>
            <person name="Zembeck L."/>
            <person name="Zimmer A."/>
            <person name="Zody M."/>
            <person name="Lander E."/>
        </authorList>
    </citation>
    <scope>NUCLEOTIDE SEQUENCE [LARGE SCALE GENOMIC DNA]</scope>
</reference>
<protein>
    <recommendedName>
        <fullName evidence="2">creatine kinase</fullName>
        <ecNumber evidence="2">2.7.3.2</ecNumber>
    </recommendedName>
</protein>
<accession>H2Z954</accession>
<dbReference type="eggNOG" id="KOG3581">
    <property type="taxonomic scope" value="Eukaryota"/>
</dbReference>
<feature type="domain" description="Phosphagen kinase C-terminal" evidence="11">
    <location>
        <begin position="118"/>
        <end position="349"/>
    </location>
</feature>
<dbReference type="AlphaFoldDB" id="H2Z954"/>
<keyword evidence="5 8" id="KW-0418">Kinase</keyword>
<organism evidence="12 13">
    <name type="scientific">Ciona savignyi</name>
    <name type="common">Pacific transparent sea squirt</name>
    <dbReference type="NCBI Taxonomy" id="51511"/>
    <lineage>
        <taxon>Eukaryota</taxon>
        <taxon>Metazoa</taxon>
        <taxon>Chordata</taxon>
        <taxon>Tunicata</taxon>
        <taxon>Ascidiacea</taxon>
        <taxon>Phlebobranchia</taxon>
        <taxon>Cionidae</taxon>
        <taxon>Ciona</taxon>
    </lineage>
</organism>
<evidence type="ECO:0000259" key="10">
    <source>
        <dbReference type="PROSITE" id="PS51509"/>
    </source>
</evidence>
<evidence type="ECO:0000256" key="8">
    <source>
        <dbReference type="PROSITE-ProRule" id="PRU00843"/>
    </source>
</evidence>
<feature type="domain" description="Phosphagen kinase N-terminal" evidence="10">
    <location>
        <begin position="5"/>
        <end position="92"/>
    </location>
</feature>
<reference evidence="12" key="3">
    <citation type="submission" date="2025-09" db="UniProtKB">
        <authorList>
            <consortium name="Ensembl"/>
        </authorList>
    </citation>
    <scope>IDENTIFICATION</scope>
</reference>
<dbReference type="Pfam" id="PF02807">
    <property type="entry name" value="ATP-gua_PtransN"/>
    <property type="match status" value="1"/>
</dbReference>
<keyword evidence="3 8" id="KW-0808">Transferase</keyword>
<dbReference type="SUPFAM" id="SSF55931">
    <property type="entry name" value="Glutamine synthetase/guanido kinase"/>
    <property type="match status" value="1"/>
</dbReference>
<evidence type="ECO:0000256" key="4">
    <source>
        <dbReference type="ARBA" id="ARBA00022741"/>
    </source>
</evidence>
<comment type="similarity">
    <text evidence="1 7 9">Belongs to the ATP:guanido phosphotransferase family.</text>
</comment>
<dbReference type="InParanoid" id="H2Z954"/>
<evidence type="ECO:0000313" key="12">
    <source>
        <dbReference type="Ensembl" id="ENSCSAVP00000014119.1"/>
    </source>
</evidence>
<evidence type="ECO:0000256" key="1">
    <source>
        <dbReference type="ARBA" id="ARBA00006798"/>
    </source>
</evidence>